<evidence type="ECO:0000313" key="2">
    <source>
        <dbReference type="EMBL" id="CAA9563221.1"/>
    </source>
</evidence>
<gene>
    <name evidence="2" type="ORF">AVDCRST_MAG88-1673</name>
</gene>
<organism evidence="2">
    <name type="scientific">uncultured Thermomicrobiales bacterium</name>
    <dbReference type="NCBI Taxonomy" id="1645740"/>
    <lineage>
        <taxon>Bacteria</taxon>
        <taxon>Pseudomonadati</taxon>
        <taxon>Thermomicrobiota</taxon>
        <taxon>Thermomicrobia</taxon>
        <taxon>Thermomicrobiales</taxon>
        <taxon>environmental samples</taxon>
    </lineage>
</organism>
<evidence type="ECO:0000256" key="1">
    <source>
        <dbReference type="SAM" id="MobiDB-lite"/>
    </source>
</evidence>
<feature type="non-terminal residue" evidence="2">
    <location>
        <position position="1"/>
    </location>
</feature>
<protein>
    <submittedName>
        <fullName evidence="2">Uncharacterized protein</fullName>
    </submittedName>
</protein>
<feature type="non-terminal residue" evidence="2">
    <location>
        <position position="45"/>
    </location>
</feature>
<accession>A0A6J4UZT0</accession>
<sequence>AGEHDKRAGRVDLRGDRQEQRHRQRRADPWEDADRRAERYADDGV</sequence>
<name>A0A6J4UZT0_9BACT</name>
<proteinExistence type="predicted"/>
<dbReference type="AlphaFoldDB" id="A0A6J4UZT0"/>
<dbReference type="EMBL" id="CADCWM010000485">
    <property type="protein sequence ID" value="CAA9563221.1"/>
    <property type="molecule type" value="Genomic_DNA"/>
</dbReference>
<feature type="region of interest" description="Disordered" evidence="1">
    <location>
        <begin position="1"/>
        <end position="45"/>
    </location>
</feature>
<reference evidence="2" key="1">
    <citation type="submission" date="2020-02" db="EMBL/GenBank/DDBJ databases">
        <authorList>
            <person name="Meier V. D."/>
        </authorList>
    </citation>
    <scope>NUCLEOTIDE SEQUENCE</scope>
    <source>
        <strain evidence="2">AVDCRST_MAG88</strain>
    </source>
</reference>